<reference evidence="2" key="1">
    <citation type="journal article" date="2023" name="Mol. Phylogenet. Evol.">
        <title>Genome-scale phylogeny and comparative genomics of the fungal order Sordariales.</title>
        <authorList>
            <person name="Hensen N."/>
            <person name="Bonometti L."/>
            <person name="Westerberg I."/>
            <person name="Brannstrom I.O."/>
            <person name="Guillou S."/>
            <person name="Cros-Aarteil S."/>
            <person name="Calhoun S."/>
            <person name="Haridas S."/>
            <person name="Kuo A."/>
            <person name="Mondo S."/>
            <person name="Pangilinan J."/>
            <person name="Riley R."/>
            <person name="LaButti K."/>
            <person name="Andreopoulos B."/>
            <person name="Lipzen A."/>
            <person name="Chen C."/>
            <person name="Yan M."/>
            <person name="Daum C."/>
            <person name="Ng V."/>
            <person name="Clum A."/>
            <person name="Steindorff A."/>
            <person name="Ohm R.A."/>
            <person name="Martin F."/>
            <person name="Silar P."/>
            <person name="Natvig D.O."/>
            <person name="Lalanne C."/>
            <person name="Gautier V."/>
            <person name="Ament-Velasquez S.L."/>
            <person name="Kruys A."/>
            <person name="Hutchinson M.I."/>
            <person name="Powell A.J."/>
            <person name="Barry K."/>
            <person name="Miller A.N."/>
            <person name="Grigoriev I.V."/>
            <person name="Debuchy R."/>
            <person name="Gladieux P."/>
            <person name="Hiltunen Thoren M."/>
            <person name="Johannesson H."/>
        </authorList>
    </citation>
    <scope>NUCLEOTIDE SEQUENCE</scope>
    <source>
        <strain evidence="2">PSN309</strain>
    </source>
</reference>
<sequence length="108" mass="12169">MLHAPVLGFSKTEQPAVVTFSLCPVDQVRSRHKSGIFRLTVQYISERVERTQVRTHSRGYACPRHRPERSGTEPPKFRPTTTSACICCGATNWTATLPVNRLPTHHSQ</sequence>
<evidence type="ECO:0000313" key="3">
    <source>
        <dbReference type="Proteomes" id="UP001302126"/>
    </source>
</evidence>
<feature type="region of interest" description="Disordered" evidence="1">
    <location>
        <begin position="55"/>
        <end position="79"/>
    </location>
</feature>
<comment type="caution">
    <text evidence="2">The sequence shown here is derived from an EMBL/GenBank/DDBJ whole genome shotgun (WGS) entry which is preliminary data.</text>
</comment>
<keyword evidence="3" id="KW-1185">Reference proteome</keyword>
<accession>A0AAN7AK61</accession>
<proteinExistence type="predicted"/>
<dbReference type="Proteomes" id="UP001302126">
    <property type="component" value="Unassembled WGS sequence"/>
</dbReference>
<organism evidence="2 3">
    <name type="scientific">Podospora australis</name>
    <dbReference type="NCBI Taxonomy" id="1536484"/>
    <lineage>
        <taxon>Eukaryota</taxon>
        <taxon>Fungi</taxon>
        <taxon>Dikarya</taxon>
        <taxon>Ascomycota</taxon>
        <taxon>Pezizomycotina</taxon>
        <taxon>Sordariomycetes</taxon>
        <taxon>Sordariomycetidae</taxon>
        <taxon>Sordariales</taxon>
        <taxon>Podosporaceae</taxon>
        <taxon>Podospora</taxon>
    </lineage>
</organism>
<protein>
    <submittedName>
        <fullName evidence="2">Uncharacterized protein</fullName>
    </submittedName>
</protein>
<dbReference type="EMBL" id="MU864380">
    <property type="protein sequence ID" value="KAK4189022.1"/>
    <property type="molecule type" value="Genomic_DNA"/>
</dbReference>
<evidence type="ECO:0000313" key="2">
    <source>
        <dbReference type="EMBL" id="KAK4189022.1"/>
    </source>
</evidence>
<feature type="compositionally biased region" description="Basic residues" evidence="1">
    <location>
        <begin position="55"/>
        <end position="67"/>
    </location>
</feature>
<evidence type="ECO:0000256" key="1">
    <source>
        <dbReference type="SAM" id="MobiDB-lite"/>
    </source>
</evidence>
<name>A0AAN7AK61_9PEZI</name>
<dbReference type="AlphaFoldDB" id="A0AAN7AK61"/>
<reference evidence="2" key="2">
    <citation type="submission" date="2023-05" db="EMBL/GenBank/DDBJ databases">
        <authorList>
            <consortium name="Lawrence Berkeley National Laboratory"/>
            <person name="Steindorff A."/>
            <person name="Hensen N."/>
            <person name="Bonometti L."/>
            <person name="Westerberg I."/>
            <person name="Brannstrom I.O."/>
            <person name="Guillou S."/>
            <person name="Cros-Aarteil S."/>
            <person name="Calhoun S."/>
            <person name="Haridas S."/>
            <person name="Kuo A."/>
            <person name="Mondo S."/>
            <person name="Pangilinan J."/>
            <person name="Riley R."/>
            <person name="Labutti K."/>
            <person name="Andreopoulos B."/>
            <person name="Lipzen A."/>
            <person name="Chen C."/>
            <person name="Yanf M."/>
            <person name="Daum C."/>
            <person name="Ng V."/>
            <person name="Clum A."/>
            <person name="Ohm R."/>
            <person name="Martin F."/>
            <person name="Silar P."/>
            <person name="Natvig D."/>
            <person name="Lalanne C."/>
            <person name="Gautier V."/>
            <person name="Ament-Velasquez S.L."/>
            <person name="Kruys A."/>
            <person name="Hutchinson M.I."/>
            <person name="Powell A.J."/>
            <person name="Barry K."/>
            <person name="Miller A.N."/>
            <person name="Grigoriev I.V."/>
            <person name="Debuchy R."/>
            <person name="Gladieux P."/>
            <person name="Thoren M.H."/>
            <person name="Johannesson H."/>
        </authorList>
    </citation>
    <scope>NUCLEOTIDE SEQUENCE</scope>
    <source>
        <strain evidence="2">PSN309</strain>
    </source>
</reference>
<gene>
    <name evidence="2" type="ORF">QBC35DRAFT_170500</name>
</gene>